<evidence type="ECO:0000256" key="1">
    <source>
        <dbReference type="SAM" id="MobiDB-lite"/>
    </source>
</evidence>
<dbReference type="Proteomes" id="UP000799640">
    <property type="component" value="Unassembled WGS sequence"/>
</dbReference>
<organism evidence="2 3">
    <name type="scientific">Trichodelitschia bisporula</name>
    <dbReference type="NCBI Taxonomy" id="703511"/>
    <lineage>
        <taxon>Eukaryota</taxon>
        <taxon>Fungi</taxon>
        <taxon>Dikarya</taxon>
        <taxon>Ascomycota</taxon>
        <taxon>Pezizomycotina</taxon>
        <taxon>Dothideomycetes</taxon>
        <taxon>Dothideomycetes incertae sedis</taxon>
        <taxon>Phaeotrichales</taxon>
        <taxon>Phaeotrichaceae</taxon>
        <taxon>Trichodelitschia</taxon>
    </lineage>
</organism>
<dbReference type="EMBL" id="ML996688">
    <property type="protein sequence ID" value="KAF2404442.1"/>
    <property type="molecule type" value="Genomic_DNA"/>
</dbReference>
<proteinExistence type="predicted"/>
<evidence type="ECO:0000313" key="3">
    <source>
        <dbReference type="Proteomes" id="UP000799640"/>
    </source>
</evidence>
<feature type="region of interest" description="Disordered" evidence="1">
    <location>
        <begin position="1"/>
        <end position="35"/>
    </location>
</feature>
<reference evidence="2" key="1">
    <citation type="journal article" date="2020" name="Stud. Mycol.">
        <title>101 Dothideomycetes genomes: a test case for predicting lifestyles and emergence of pathogens.</title>
        <authorList>
            <person name="Haridas S."/>
            <person name="Albert R."/>
            <person name="Binder M."/>
            <person name="Bloem J."/>
            <person name="Labutti K."/>
            <person name="Salamov A."/>
            <person name="Andreopoulos B."/>
            <person name="Baker S."/>
            <person name="Barry K."/>
            <person name="Bills G."/>
            <person name="Bluhm B."/>
            <person name="Cannon C."/>
            <person name="Castanera R."/>
            <person name="Culley D."/>
            <person name="Daum C."/>
            <person name="Ezra D."/>
            <person name="Gonzalez J."/>
            <person name="Henrissat B."/>
            <person name="Kuo A."/>
            <person name="Liang C."/>
            <person name="Lipzen A."/>
            <person name="Lutzoni F."/>
            <person name="Magnuson J."/>
            <person name="Mondo S."/>
            <person name="Nolan M."/>
            <person name="Ohm R."/>
            <person name="Pangilinan J."/>
            <person name="Park H.-J."/>
            <person name="Ramirez L."/>
            <person name="Alfaro M."/>
            <person name="Sun H."/>
            <person name="Tritt A."/>
            <person name="Yoshinaga Y."/>
            <person name="Zwiers L.-H."/>
            <person name="Turgeon B."/>
            <person name="Goodwin S."/>
            <person name="Spatafora J."/>
            <person name="Crous P."/>
            <person name="Grigoriev I."/>
        </authorList>
    </citation>
    <scope>NUCLEOTIDE SEQUENCE</scope>
    <source>
        <strain evidence="2">CBS 262.69</strain>
    </source>
</reference>
<sequence>MPRDPGSTPRPSKTSATPHPSNIQTTYRPTARNPSLRHRTAGLILRASGAAETALNPFAAAQRAVSACATGRTVVMRKAAGSPGDMCAKASWYVGVPPRALVLKWQFPTAGARPGTRKESNPAPRFPDLERAK</sequence>
<keyword evidence="3" id="KW-1185">Reference proteome</keyword>
<name>A0A6G1I850_9PEZI</name>
<feature type="region of interest" description="Disordered" evidence="1">
    <location>
        <begin position="109"/>
        <end position="133"/>
    </location>
</feature>
<evidence type="ECO:0000313" key="2">
    <source>
        <dbReference type="EMBL" id="KAF2404442.1"/>
    </source>
</evidence>
<feature type="compositionally biased region" description="Polar residues" evidence="1">
    <location>
        <begin position="9"/>
        <end position="28"/>
    </location>
</feature>
<protein>
    <submittedName>
        <fullName evidence="2">Uncharacterized protein</fullName>
    </submittedName>
</protein>
<accession>A0A6G1I850</accession>
<gene>
    <name evidence="2" type="ORF">EJ06DRAFT_518844</name>
</gene>
<dbReference type="AlphaFoldDB" id="A0A6G1I850"/>